<keyword evidence="1" id="KW-0547">Nucleotide-binding</keyword>
<dbReference type="SMART" id="SM00220">
    <property type="entry name" value="S_TKc"/>
    <property type="match status" value="1"/>
</dbReference>
<dbReference type="GO" id="GO:0005737">
    <property type="term" value="C:cytoplasm"/>
    <property type="evidence" value="ECO:0007669"/>
    <property type="project" value="TreeGrafter"/>
</dbReference>
<reference evidence="5" key="2">
    <citation type="journal article" date="2020" name="Nat. Commun.">
        <title>Large-scale genome sequencing of mycorrhizal fungi provides insights into the early evolution of symbiotic traits.</title>
        <authorList>
            <person name="Miyauchi S."/>
            <person name="Kiss E."/>
            <person name="Kuo A."/>
            <person name="Drula E."/>
            <person name="Kohler A."/>
            <person name="Sanchez-Garcia M."/>
            <person name="Morin E."/>
            <person name="Andreopoulos B."/>
            <person name="Barry K.W."/>
            <person name="Bonito G."/>
            <person name="Buee M."/>
            <person name="Carver A."/>
            <person name="Chen C."/>
            <person name="Cichocki N."/>
            <person name="Clum A."/>
            <person name="Culley D."/>
            <person name="Crous P.W."/>
            <person name="Fauchery L."/>
            <person name="Girlanda M."/>
            <person name="Hayes R.D."/>
            <person name="Keri Z."/>
            <person name="LaButti K."/>
            <person name="Lipzen A."/>
            <person name="Lombard V."/>
            <person name="Magnuson J."/>
            <person name="Maillard F."/>
            <person name="Murat C."/>
            <person name="Nolan M."/>
            <person name="Ohm R.A."/>
            <person name="Pangilinan J."/>
            <person name="Pereira M.F."/>
            <person name="Perotto S."/>
            <person name="Peter M."/>
            <person name="Pfister S."/>
            <person name="Riley R."/>
            <person name="Sitrit Y."/>
            <person name="Stielow J.B."/>
            <person name="Szollosi G."/>
            <person name="Zifcakova L."/>
            <person name="Stursova M."/>
            <person name="Spatafora J.W."/>
            <person name="Tedersoo L."/>
            <person name="Vaario L.M."/>
            <person name="Yamada A."/>
            <person name="Yan M."/>
            <person name="Wang P."/>
            <person name="Xu J."/>
            <person name="Bruns T."/>
            <person name="Baldrian P."/>
            <person name="Vilgalys R."/>
            <person name="Dunand C."/>
            <person name="Henrissat B."/>
            <person name="Grigoriev I.V."/>
            <person name="Hibbett D."/>
            <person name="Nagy L.G."/>
            <person name="Martin F.M."/>
        </authorList>
    </citation>
    <scope>NUCLEOTIDE SEQUENCE</scope>
    <source>
        <strain evidence="5">Prilba</strain>
    </source>
</reference>
<reference evidence="5" key="1">
    <citation type="submission" date="2019-10" db="EMBL/GenBank/DDBJ databases">
        <authorList>
            <consortium name="DOE Joint Genome Institute"/>
            <person name="Kuo A."/>
            <person name="Miyauchi S."/>
            <person name="Kiss E."/>
            <person name="Drula E."/>
            <person name="Kohler A."/>
            <person name="Sanchez-Garcia M."/>
            <person name="Andreopoulos B."/>
            <person name="Barry K.W."/>
            <person name="Bonito G."/>
            <person name="Buee M."/>
            <person name="Carver A."/>
            <person name="Chen C."/>
            <person name="Cichocki N."/>
            <person name="Clum A."/>
            <person name="Culley D."/>
            <person name="Crous P.W."/>
            <person name="Fauchery L."/>
            <person name="Girlanda M."/>
            <person name="Hayes R."/>
            <person name="Keri Z."/>
            <person name="LaButti K."/>
            <person name="Lipzen A."/>
            <person name="Lombard V."/>
            <person name="Magnuson J."/>
            <person name="Maillard F."/>
            <person name="Morin E."/>
            <person name="Murat C."/>
            <person name="Nolan M."/>
            <person name="Ohm R."/>
            <person name="Pangilinan J."/>
            <person name="Pereira M."/>
            <person name="Perotto S."/>
            <person name="Peter M."/>
            <person name="Riley R."/>
            <person name="Sitrit Y."/>
            <person name="Stielow B."/>
            <person name="Szollosi G."/>
            <person name="Zifcakova L."/>
            <person name="Stursova M."/>
            <person name="Spatafora J.W."/>
            <person name="Tedersoo L."/>
            <person name="Vaario L.-M."/>
            <person name="Yamada A."/>
            <person name="Yan M."/>
            <person name="Wang P."/>
            <person name="Xu J."/>
            <person name="Bruns T."/>
            <person name="Baldrian P."/>
            <person name="Vilgalys R."/>
            <person name="Henrissat B."/>
            <person name="Grigoriev I.V."/>
            <person name="Hibbett D."/>
            <person name="Nagy L.G."/>
            <person name="Martin F.M."/>
        </authorList>
    </citation>
    <scope>NUCLEOTIDE SEQUENCE</scope>
    <source>
        <strain evidence="5">Prilba</strain>
    </source>
</reference>
<evidence type="ECO:0000256" key="2">
    <source>
        <dbReference type="ARBA" id="ARBA00022840"/>
    </source>
</evidence>
<accession>A0A9P5T7M4</accession>
<evidence type="ECO:0000256" key="1">
    <source>
        <dbReference type="ARBA" id="ARBA00022741"/>
    </source>
</evidence>
<dbReference type="AlphaFoldDB" id="A0A9P5T7M4"/>
<protein>
    <submittedName>
        <fullName evidence="5">Kinase-like domain-containing protein</fullName>
    </submittedName>
</protein>
<dbReference type="PANTHER" id="PTHR24346">
    <property type="entry name" value="MAP/MICROTUBULE AFFINITY-REGULATING KINASE"/>
    <property type="match status" value="1"/>
</dbReference>
<dbReference type="OrthoDB" id="5987198at2759"/>
<gene>
    <name evidence="5" type="ORF">DFH94DRAFT_34837</name>
</gene>
<dbReference type="PANTHER" id="PTHR24346:SF30">
    <property type="entry name" value="MATERNAL EMBRYONIC LEUCINE ZIPPER KINASE"/>
    <property type="match status" value="1"/>
</dbReference>
<comment type="caution">
    <text evidence="5">The sequence shown here is derived from an EMBL/GenBank/DDBJ whole genome shotgun (WGS) entry which is preliminary data.</text>
</comment>
<keyword evidence="5" id="KW-0808">Transferase</keyword>
<dbReference type="InterPro" id="IPR011009">
    <property type="entry name" value="Kinase-like_dom_sf"/>
</dbReference>
<feature type="region of interest" description="Disordered" evidence="3">
    <location>
        <begin position="1"/>
        <end position="21"/>
    </location>
</feature>
<organism evidence="5 6">
    <name type="scientific">Russula ochroleuca</name>
    <dbReference type="NCBI Taxonomy" id="152965"/>
    <lineage>
        <taxon>Eukaryota</taxon>
        <taxon>Fungi</taxon>
        <taxon>Dikarya</taxon>
        <taxon>Basidiomycota</taxon>
        <taxon>Agaricomycotina</taxon>
        <taxon>Agaricomycetes</taxon>
        <taxon>Russulales</taxon>
        <taxon>Russulaceae</taxon>
        <taxon>Russula</taxon>
    </lineage>
</organism>
<name>A0A9P5T7M4_9AGAM</name>
<evidence type="ECO:0000313" key="6">
    <source>
        <dbReference type="Proteomes" id="UP000759537"/>
    </source>
</evidence>
<dbReference type="InterPro" id="IPR000719">
    <property type="entry name" value="Prot_kinase_dom"/>
</dbReference>
<feature type="compositionally biased region" description="Basic and acidic residues" evidence="3">
    <location>
        <begin position="248"/>
        <end position="259"/>
    </location>
</feature>
<dbReference type="Proteomes" id="UP000759537">
    <property type="component" value="Unassembled WGS sequence"/>
</dbReference>
<evidence type="ECO:0000259" key="4">
    <source>
        <dbReference type="PROSITE" id="PS50011"/>
    </source>
</evidence>
<dbReference type="GO" id="GO:0005524">
    <property type="term" value="F:ATP binding"/>
    <property type="evidence" value="ECO:0007669"/>
    <property type="project" value="UniProtKB-KW"/>
</dbReference>
<feature type="region of interest" description="Disordered" evidence="3">
    <location>
        <begin position="239"/>
        <end position="260"/>
    </location>
</feature>
<dbReference type="GO" id="GO:0004674">
    <property type="term" value="F:protein serine/threonine kinase activity"/>
    <property type="evidence" value="ECO:0007669"/>
    <property type="project" value="TreeGrafter"/>
</dbReference>
<dbReference type="EMBL" id="WHVB01000010">
    <property type="protein sequence ID" value="KAF8478970.1"/>
    <property type="molecule type" value="Genomic_DNA"/>
</dbReference>
<keyword evidence="5" id="KW-0418">Kinase</keyword>
<dbReference type="Gene3D" id="1.10.510.10">
    <property type="entry name" value="Transferase(Phosphotransferase) domain 1"/>
    <property type="match status" value="1"/>
</dbReference>
<keyword evidence="2" id="KW-0067">ATP-binding</keyword>
<dbReference type="SUPFAM" id="SSF56112">
    <property type="entry name" value="Protein kinase-like (PK-like)"/>
    <property type="match status" value="1"/>
</dbReference>
<dbReference type="PROSITE" id="PS50011">
    <property type="entry name" value="PROTEIN_KINASE_DOM"/>
    <property type="match status" value="1"/>
</dbReference>
<keyword evidence="6" id="KW-1185">Reference proteome</keyword>
<sequence>MSSQYIPFLDDPIPGRQPGGLGEHENWWAERQEALEQAGYMLRPRFRPGWQPSWTGTNKQFLDFEDGQRIGMRLGMDATRISDGKPVMLKKLLREEGPHELEINKLFSAEPLVSDPRNHCVRLLDVIELPNDQPIIVHPLLRPFANPPLQTYGEFVTFFSHTCEGVQFMHENHVAHRDCTYANIMLDPSNMFPESFHPAVTDRSKDFRRKAKWYSRTRRPTRYLLIDFGLSRRYDPANGPPLDIPIRGGDKSAPEHQDRVTQYNPFPTDVYYLGNLIREDFMQKYQGFEFMEPLVTDMVQNDPTKRPTMDEVVTRFSEIRGKLSTWKLRSRIARKYEFWPVTAWKSVGHWYRTVGYILGRKASIPEPK</sequence>
<evidence type="ECO:0000313" key="5">
    <source>
        <dbReference type="EMBL" id="KAF8478970.1"/>
    </source>
</evidence>
<feature type="domain" description="Protein kinase" evidence="4">
    <location>
        <begin position="64"/>
        <end position="368"/>
    </location>
</feature>
<evidence type="ECO:0000256" key="3">
    <source>
        <dbReference type="SAM" id="MobiDB-lite"/>
    </source>
</evidence>
<dbReference type="GO" id="GO:0035556">
    <property type="term" value="P:intracellular signal transduction"/>
    <property type="evidence" value="ECO:0007669"/>
    <property type="project" value="TreeGrafter"/>
</dbReference>
<proteinExistence type="predicted"/>